<feature type="compositionally biased region" description="Polar residues" evidence="3">
    <location>
        <begin position="39"/>
        <end position="55"/>
    </location>
</feature>
<organism evidence="5 6">
    <name type="scientific">Colletotrichum gloeosporioides</name>
    <name type="common">Anthracnose fungus</name>
    <name type="synonym">Glomerella cingulata</name>
    <dbReference type="NCBI Taxonomy" id="474922"/>
    <lineage>
        <taxon>Eukaryota</taxon>
        <taxon>Fungi</taxon>
        <taxon>Dikarya</taxon>
        <taxon>Ascomycota</taxon>
        <taxon>Pezizomycotina</taxon>
        <taxon>Sordariomycetes</taxon>
        <taxon>Hypocreomycetidae</taxon>
        <taxon>Glomerellales</taxon>
        <taxon>Glomerellaceae</taxon>
        <taxon>Colletotrichum</taxon>
        <taxon>Colletotrichum gloeosporioides species complex</taxon>
    </lineage>
</organism>
<keyword evidence="2" id="KW-0539">Nucleus</keyword>
<evidence type="ECO:0000256" key="3">
    <source>
        <dbReference type="SAM" id="MobiDB-lite"/>
    </source>
</evidence>
<dbReference type="SUPFAM" id="SSF57701">
    <property type="entry name" value="Zn2/Cys6 DNA-binding domain"/>
    <property type="match status" value="1"/>
</dbReference>
<gene>
    <name evidence="5" type="ORF">GCG54_00000557</name>
</gene>
<dbReference type="GO" id="GO:0008270">
    <property type="term" value="F:zinc ion binding"/>
    <property type="evidence" value="ECO:0007669"/>
    <property type="project" value="InterPro"/>
</dbReference>
<keyword evidence="6" id="KW-1185">Reference proteome</keyword>
<dbReference type="EMBL" id="WVTB01000050">
    <property type="protein sequence ID" value="KAF3804207.1"/>
    <property type="molecule type" value="Genomic_DNA"/>
</dbReference>
<dbReference type="Proteomes" id="UP000613401">
    <property type="component" value="Unassembled WGS sequence"/>
</dbReference>
<dbReference type="RefSeq" id="XP_045263366.1">
    <property type="nucleotide sequence ID" value="XM_045400693.1"/>
</dbReference>
<dbReference type="Pfam" id="PF11951">
    <property type="entry name" value="Fungal_trans_2"/>
    <property type="match status" value="1"/>
</dbReference>
<feature type="non-terminal residue" evidence="5">
    <location>
        <position position="1"/>
    </location>
</feature>
<accession>A0A8H4CID1</accession>
<dbReference type="GO" id="GO:0000981">
    <property type="term" value="F:DNA-binding transcription factor activity, RNA polymerase II-specific"/>
    <property type="evidence" value="ECO:0007669"/>
    <property type="project" value="InterPro"/>
</dbReference>
<dbReference type="InterPro" id="IPR021858">
    <property type="entry name" value="Fun_TF"/>
</dbReference>
<proteinExistence type="predicted"/>
<dbReference type="CDD" id="cd00067">
    <property type="entry name" value="GAL4"/>
    <property type="match status" value="1"/>
</dbReference>
<reference evidence="5" key="2">
    <citation type="submission" date="2020-03" db="EMBL/GenBank/DDBJ databases">
        <authorList>
            <person name="Fu F.-F."/>
            <person name="Chen J."/>
        </authorList>
    </citation>
    <scope>NUCLEOTIDE SEQUENCE</scope>
    <source>
        <strain evidence="5">Lc1</strain>
    </source>
</reference>
<sequence>RVKCDEQQPSCHRCVKIGVSCPGYGQRIKWSTKHERRPPQSSSATKSYIGVSNPSPLQPGADNADYVSTYTSSMRIAKKACERSSPVAHTRAVSLGDTSTPMRKSVGNETFTNLYTPTDRQSLMLNHYFVVICQVISNFDSAANPFRNEVSSMLDTSPLLYHCILSLSAAHLHQNDTGQANISLQYQTEAISNLSKQLAETSVVKSKEPDTTRVESSSTQISKSLTVKDDVLLGAILLGITSAWHDASSTGLPHLYGTRQLFKGWTSSNNLDHPDRRSDMTPVQTFLSSSMMYWEAMSSFIHDQNLDVLDYLEIFDQSSEASSVTPCPWTGVGSSVFLHLAKAGTLVRNKRALRSLDFVKNGEFHRQALHIDLLNEASSLEQAILSYELPVMYRVQDVGDPRTPPDHLLVIARCYQLSTLLEIYRAFPELATSNIVEDSGRLRKSGVEGSTQPDVVLQLALGILKRLRGIPASSGTVSTQTLPLLIAGSALRQSFASGAIGSQFPNTDMLHFREFVRTRVLHLYRTVGLRIIKHVAIILNEVWSLMDTMDSEGACIQREIHWIDVMCEMKLETMLG</sequence>
<reference evidence="5" key="1">
    <citation type="journal article" date="2020" name="Phytopathology">
        <title>Genome sequence and comparative analysis of Colletotrichum gloeosporioides isolated from Liriodendron leaves.</title>
        <authorList>
            <person name="Fu F.F."/>
            <person name="Hao Z."/>
            <person name="Wang P."/>
            <person name="Lu Y."/>
            <person name="Xue L.J."/>
            <person name="Wei G."/>
            <person name="Tian Y."/>
            <person name="Baishi H."/>
            <person name="Xu H."/>
            <person name="Shi J."/>
            <person name="Cheng T."/>
            <person name="Wang G."/>
            <person name="Yi Y."/>
            <person name="Chen J."/>
        </authorList>
    </citation>
    <scope>NUCLEOTIDE SEQUENCE</scope>
    <source>
        <strain evidence="5">Lc1</strain>
    </source>
</reference>
<dbReference type="GeneID" id="69007729"/>
<dbReference type="GO" id="GO:0000976">
    <property type="term" value="F:transcription cis-regulatory region binding"/>
    <property type="evidence" value="ECO:0007669"/>
    <property type="project" value="TreeGrafter"/>
</dbReference>
<dbReference type="PANTHER" id="PTHR37534">
    <property type="entry name" value="TRANSCRIPTIONAL ACTIVATOR PROTEIN UGA3"/>
    <property type="match status" value="1"/>
</dbReference>
<protein>
    <submittedName>
        <fullName evidence="5">Beauvericin cluster-specific repressor BEA4</fullName>
    </submittedName>
</protein>
<evidence type="ECO:0000256" key="2">
    <source>
        <dbReference type="ARBA" id="ARBA00023242"/>
    </source>
</evidence>
<evidence type="ECO:0000256" key="1">
    <source>
        <dbReference type="ARBA" id="ARBA00004123"/>
    </source>
</evidence>
<dbReference type="InterPro" id="IPR036864">
    <property type="entry name" value="Zn2-C6_fun-type_DNA-bd_sf"/>
</dbReference>
<comment type="subcellular location">
    <subcellularLocation>
        <location evidence="1">Nucleus</location>
    </subcellularLocation>
</comment>
<dbReference type="InterPro" id="IPR001138">
    <property type="entry name" value="Zn2Cys6_DnaBD"/>
</dbReference>
<evidence type="ECO:0000259" key="4">
    <source>
        <dbReference type="Pfam" id="PF00172"/>
    </source>
</evidence>
<dbReference type="GO" id="GO:0045944">
    <property type="term" value="P:positive regulation of transcription by RNA polymerase II"/>
    <property type="evidence" value="ECO:0007669"/>
    <property type="project" value="TreeGrafter"/>
</dbReference>
<comment type="caution">
    <text evidence="5">The sequence shown here is derived from an EMBL/GenBank/DDBJ whole genome shotgun (WGS) entry which is preliminary data.</text>
</comment>
<evidence type="ECO:0000313" key="5">
    <source>
        <dbReference type="EMBL" id="KAF3804207.1"/>
    </source>
</evidence>
<dbReference type="Pfam" id="PF00172">
    <property type="entry name" value="Zn_clus"/>
    <property type="match status" value="1"/>
</dbReference>
<dbReference type="AlphaFoldDB" id="A0A8H4CID1"/>
<feature type="domain" description="Zn(2)-C6 fungal-type" evidence="4">
    <location>
        <begin position="1"/>
        <end position="31"/>
    </location>
</feature>
<dbReference type="GO" id="GO:0005634">
    <property type="term" value="C:nucleus"/>
    <property type="evidence" value="ECO:0007669"/>
    <property type="project" value="UniProtKB-SubCell"/>
</dbReference>
<name>A0A8H4CID1_COLGL</name>
<dbReference type="PANTHER" id="PTHR37534:SF44">
    <property type="entry name" value="ZN(II)2CYS6 TRANSCRIPTION FACTOR (EUROFUNG)"/>
    <property type="match status" value="1"/>
</dbReference>
<evidence type="ECO:0000313" key="6">
    <source>
        <dbReference type="Proteomes" id="UP000613401"/>
    </source>
</evidence>
<feature type="region of interest" description="Disordered" evidence="3">
    <location>
        <begin position="30"/>
        <end position="55"/>
    </location>
</feature>